<dbReference type="InterPro" id="IPR002933">
    <property type="entry name" value="Peptidase_M20"/>
</dbReference>
<proteinExistence type="predicted"/>
<evidence type="ECO:0000313" key="5">
    <source>
        <dbReference type="Proteomes" id="UP000070442"/>
    </source>
</evidence>
<sequence>MDLEKIKAIADDVKTLYRHLHAHPEISGEERETSRFLQEQMKALGYDLTVYDNFGFHGDLKGDEKGPTVALRADMDALPITEATQLPFCSENPGLMHACGHDMHMACLLGTARYFSEHRHFPGNLRLIFQPNEEKDGGAEPMVKEGVMKGVDYVMGLHVSPDLLTGTFGVLPGFMYASVEDFKITLKGKGGHAANPERAVDPIVCGGHVIVALQTIVARRFSPFTPAVVTIGSVHGGNKHNIIPSDMTIEGTIRANTKENRDKLRAHLTEIAECTAKAHGCTCTVDIVKGYVPLINDEKATASVKQTLEETFGKDAVITLPTPTMAAEDFAYYLEEAPGTFINLGVGRPGEKAAIHTATFYPEEDALYYGIAAEVASALHFMNEGK</sequence>
<dbReference type="GO" id="GO:0019877">
    <property type="term" value="P:diaminopimelate biosynthetic process"/>
    <property type="evidence" value="ECO:0007669"/>
    <property type="project" value="UniProtKB-ARBA"/>
</dbReference>
<dbReference type="Gene3D" id="3.30.70.360">
    <property type="match status" value="1"/>
</dbReference>
<organism evidence="4 5">
    <name type="scientific">Aedoeadaptatus coxii</name>
    <dbReference type="NCBI Taxonomy" id="755172"/>
    <lineage>
        <taxon>Bacteria</taxon>
        <taxon>Bacillati</taxon>
        <taxon>Bacillota</taxon>
        <taxon>Tissierellia</taxon>
        <taxon>Tissierellales</taxon>
        <taxon>Peptoniphilaceae</taxon>
        <taxon>Aedoeadaptatus</taxon>
    </lineage>
</organism>
<dbReference type="PATRIC" id="fig|755172.3.peg.218"/>
<evidence type="ECO:0000256" key="2">
    <source>
        <dbReference type="PIRSR" id="PIRSR005962-1"/>
    </source>
</evidence>
<keyword evidence="2" id="KW-0479">Metal-binding</keyword>
<feature type="binding site" evidence="2">
    <location>
        <position position="101"/>
    </location>
    <ligand>
        <name>Mn(2+)</name>
        <dbReference type="ChEBI" id="CHEBI:29035"/>
        <label>2</label>
    </ligand>
</feature>
<dbReference type="InterPro" id="IPR011650">
    <property type="entry name" value="Peptidase_M20_dimer"/>
</dbReference>
<dbReference type="PIRSF" id="PIRSF005962">
    <property type="entry name" value="Pept_M20D_amidohydro"/>
    <property type="match status" value="1"/>
</dbReference>
<dbReference type="OrthoDB" id="9776731at2"/>
<name>A0A134AKM0_9FIRM</name>
<comment type="caution">
    <text evidence="4">The sequence shown here is derived from an EMBL/GenBank/DDBJ whole genome shotgun (WGS) entry which is preliminary data.</text>
</comment>
<feature type="domain" description="Peptidase M20 dimerisation" evidence="3">
    <location>
        <begin position="182"/>
        <end position="274"/>
    </location>
</feature>
<dbReference type="InterPro" id="IPR017439">
    <property type="entry name" value="Amidohydrolase"/>
</dbReference>
<dbReference type="Gene3D" id="3.40.630.10">
    <property type="entry name" value="Zn peptidases"/>
    <property type="match status" value="1"/>
</dbReference>
<keyword evidence="5" id="KW-1185">Reference proteome</keyword>
<feature type="binding site" evidence="2">
    <location>
        <position position="99"/>
    </location>
    <ligand>
        <name>Mn(2+)</name>
        <dbReference type="ChEBI" id="CHEBI:29035"/>
        <label>2</label>
    </ligand>
</feature>
<dbReference type="Pfam" id="PF07687">
    <property type="entry name" value="M20_dimer"/>
    <property type="match status" value="1"/>
</dbReference>
<comment type="cofactor">
    <cofactor evidence="2">
        <name>Mn(2+)</name>
        <dbReference type="ChEBI" id="CHEBI:29035"/>
    </cofactor>
    <text evidence="2">The Mn(2+) ion enhances activity.</text>
</comment>
<dbReference type="GO" id="GO:0046872">
    <property type="term" value="F:metal ion binding"/>
    <property type="evidence" value="ECO:0007669"/>
    <property type="project" value="UniProtKB-KW"/>
</dbReference>
<dbReference type="AlphaFoldDB" id="A0A134AKM0"/>
<evidence type="ECO:0000259" key="3">
    <source>
        <dbReference type="Pfam" id="PF07687"/>
    </source>
</evidence>
<feature type="binding site" evidence="2">
    <location>
        <position position="134"/>
    </location>
    <ligand>
        <name>Mn(2+)</name>
        <dbReference type="ChEBI" id="CHEBI:29035"/>
        <label>2</label>
    </ligand>
</feature>
<keyword evidence="2" id="KW-0464">Manganese</keyword>
<dbReference type="FunFam" id="3.30.70.360:FF:000001">
    <property type="entry name" value="N-acetyldiaminopimelate deacetylase"/>
    <property type="match status" value="1"/>
</dbReference>
<feature type="binding site" evidence="2">
    <location>
        <position position="356"/>
    </location>
    <ligand>
        <name>Mn(2+)</name>
        <dbReference type="ChEBI" id="CHEBI:29035"/>
        <label>2</label>
    </ligand>
</feature>
<dbReference type="PANTHER" id="PTHR11014">
    <property type="entry name" value="PEPTIDASE M20 FAMILY MEMBER"/>
    <property type="match status" value="1"/>
</dbReference>
<dbReference type="PANTHER" id="PTHR11014:SF63">
    <property type="entry name" value="METALLOPEPTIDASE, PUTATIVE (AFU_ORTHOLOGUE AFUA_6G09600)-RELATED"/>
    <property type="match status" value="1"/>
</dbReference>
<dbReference type="Proteomes" id="UP000070442">
    <property type="component" value="Unassembled WGS sequence"/>
</dbReference>
<dbReference type="SUPFAM" id="SSF55031">
    <property type="entry name" value="Bacterial exopeptidase dimerisation domain"/>
    <property type="match status" value="1"/>
</dbReference>
<dbReference type="RefSeq" id="WP_068366449.1">
    <property type="nucleotide sequence ID" value="NZ_CAMYBE010000003.1"/>
</dbReference>
<dbReference type="GO" id="GO:0050118">
    <property type="term" value="F:N-acetyldiaminopimelate deacetylase activity"/>
    <property type="evidence" value="ECO:0007669"/>
    <property type="project" value="UniProtKB-ARBA"/>
</dbReference>
<reference evidence="5" key="1">
    <citation type="submission" date="2016-01" db="EMBL/GenBank/DDBJ databases">
        <authorList>
            <person name="Mitreva M."/>
            <person name="Pepin K.H."/>
            <person name="Mihindukulasuriya K.A."/>
            <person name="Fulton R."/>
            <person name="Fronick C."/>
            <person name="O'Laughlin M."/>
            <person name="Miner T."/>
            <person name="Herter B."/>
            <person name="Rosa B.A."/>
            <person name="Cordes M."/>
            <person name="Tomlinson C."/>
            <person name="Wollam A."/>
            <person name="Palsikar V.B."/>
            <person name="Mardis E.R."/>
            <person name="Wilson R.K."/>
        </authorList>
    </citation>
    <scope>NUCLEOTIDE SEQUENCE [LARGE SCALE GENOMIC DNA]</scope>
    <source>
        <strain evidence="5">DNF00729</strain>
    </source>
</reference>
<accession>A0A134AKM0</accession>
<gene>
    <name evidence="4" type="ORF">HMPREF1863_00225</name>
</gene>
<dbReference type="STRING" id="755172.HMPREF1863_00225"/>
<dbReference type="Pfam" id="PF01546">
    <property type="entry name" value="Peptidase_M20"/>
    <property type="match status" value="1"/>
</dbReference>
<protein>
    <submittedName>
        <fullName evidence="4">Amidohydrolase</fullName>
    </submittedName>
</protein>
<evidence type="ECO:0000256" key="1">
    <source>
        <dbReference type="ARBA" id="ARBA00022801"/>
    </source>
</evidence>
<feature type="binding site" evidence="2">
    <location>
        <position position="158"/>
    </location>
    <ligand>
        <name>Mn(2+)</name>
        <dbReference type="ChEBI" id="CHEBI:29035"/>
        <label>2</label>
    </ligand>
</feature>
<evidence type="ECO:0000313" key="4">
    <source>
        <dbReference type="EMBL" id="KXB68204.1"/>
    </source>
</evidence>
<dbReference type="EMBL" id="LSDG01000005">
    <property type="protein sequence ID" value="KXB68204.1"/>
    <property type="molecule type" value="Genomic_DNA"/>
</dbReference>
<keyword evidence="1 4" id="KW-0378">Hydrolase</keyword>
<dbReference type="SUPFAM" id="SSF53187">
    <property type="entry name" value="Zn-dependent exopeptidases"/>
    <property type="match status" value="1"/>
</dbReference>
<dbReference type="InterPro" id="IPR036264">
    <property type="entry name" value="Bact_exopeptidase_dim_dom"/>
</dbReference>
<dbReference type="NCBIfam" id="TIGR01891">
    <property type="entry name" value="amidohydrolases"/>
    <property type="match status" value="1"/>
</dbReference>